<evidence type="ECO:0000313" key="1">
    <source>
        <dbReference type="EMBL" id="DBA55933.1"/>
    </source>
</evidence>
<reference evidence="1" key="2">
    <citation type="submission" date="2024-05" db="EMBL/GenBank/DDBJ databases">
        <authorList>
            <person name="Matrishin C.B."/>
            <person name="Kauffman K.M."/>
        </authorList>
    </citation>
    <scope>NUCLEOTIDE SEQUENCE</scope>
</reference>
<reference evidence="1" key="1">
    <citation type="journal article" date="2023" name="Microbiome">
        <title>Phages are unrecognized players in the ecology of the oral pathogen Porphyromonas gingivalis.</title>
        <authorList>
            <person name="Matrishin C.B."/>
            <person name="Haase E.M."/>
            <person name="Dewhirst F.E."/>
            <person name="Mark Welch J.L."/>
            <person name="Miranda-Sanchez F."/>
            <person name="Chen T."/>
            <person name="MacFarland D.C."/>
            <person name="Kauffman K.M."/>
        </authorList>
    </citation>
    <scope>NUCLEOTIDE SEQUENCE</scope>
</reference>
<organism evidence="1">
    <name type="scientific">Porphyromonas phage phage025a_SJD11</name>
    <dbReference type="NCBI Taxonomy" id="3154115"/>
    <lineage>
        <taxon>Viruses</taxon>
        <taxon>Duplodnaviria</taxon>
        <taxon>Heunggongvirae</taxon>
        <taxon>Uroviricota</taxon>
        <taxon>Caudoviricetes</taxon>
        <taxon>Nixviridae</taxon>
        <taxon>Haasevirus</taxon>
        <taxon>Haasevirus pging00R</taxon>
    </lineage>
</organism>
<protein>
    <recommendedName>
        <fullName evidence="2">Secreted protein</fullName>
    </recommendedName>
</protein>
<accession>A0AAT9J8Z5</accession>
<proteinExistence type="predicted"/>
<dbReference type="EMBL" id="BK068106">
    <property type="protein sequence ID" value="DBA55933.1"/>
    <property type="molecule type" value="Genomic_DNA"/>
</dbReference>
<evidence type="ECO:0008006" key="2">
    <source>
        <dbReference type="Google" id="ProtNLM"/>
    </source>
</evidence>
<sequence>MRKICSFKKKLYVCSVLKLSAGVMTCHPLRRQFFLYTYHRHVIAVSHPRSLRLMPGQSRKSLEQRVRRCRFFSSPVMF</sequence>
<name>A0AAT9J8Z5_9CAUD</name>